<dbReference type="PROSITE" id="PS50011">
    <property type="entry name" value="PROTEIN_KINASE_DOM"/>
    <property type="match status" value="1"/>
</dbReference>
<name>A0ABX6YK46_9MICO</name>
<keyword evidence="4" id="KW-0418">Kinase</keyword>
<dbReference type="Gene3D" id="1.10.510.10">
    <property type="entry name" value="Transferase(Phosphotransferase) domain 1"/>
    <property type="match status" value="1"/>
</dbReference>
<evidence type="ECO:0000313" key="5">
    <source>
        <dbReference type="Proteomes" id="UP000662814"/>
    </source>
</evidence>
<dbReference type="Pfam" id="PF03109">
    <property type="entry name" value="ABC1"/>
    <property type="match status" value="1"/>
</dbReference>
<dbReference type="InterPro" id="IPR004147">
    <property type="entry name" value="ABC1_dom"/>
</dbReference>
<organism evidence="4 5">
    <name type="scientific">Paramicrobacterium chengjingii</name>
    <dbReference type="NCBI Taxonomy" id="2769067"/>
    <lineage>
        <taxon>Bacteria</taxon>
        <taxon>Bacillati</taxon>
        <taxon>Actinomycetota</taxon>
        <taxon>Actinomycetes</taxon>
        <taxon>Micrococcales</taxon>
        <taxon>Microbacteriaceae</taxon>
        <taxon>Paramicrobacterium</taxon>
    </lineage>
</organism>
<feature type="transmembrane region" description="Helical" evidence="2">
    <location>
        <begin position="624"/>
        <end position="646"/>
    </location>
</feature>
<evidence type="ECO:0000256" key="1">
    <source>
        <dbReference type="ARBA" id="ARBA00009670"/>
    </source>
</evidence>
<dbReference type="SUPFAM" id="SSF56112">
    <property type="entry name" value="Protein kinase-like (PK-like)"/>
    <property type="match status" value="1"/>
</dbReference>
<dbReference type="RefSeq" id="WP_166985569.1">
    <property type="nucleotide sequence ID" value="NZ_CP061169.1"/>
</dbReference>
<gene>
    <name evidence="4" type="ORF">HCR76_01305</name>
</gene>
<dbReference type="InterPro" id="IPR000719">
    <property type="entry name" value="Prot_kinase_dom"/>
</dbReference>
<accession>A0ABX6YK46</accession>
<keyword evidence="2" id="KW-0472">Membrane</keyword>
<feature type="domain" description="Protein kinase" evidence="3">
    <location>
        <begin position="218"/>
        <end position="552"/>
    </location>
</feature>
<dbReference type="GO" id="GO:0016301">
    <property type="term" value="F:kinase activity"/>
    <property type="evidence" value="ECO:0007669"/>
    <property type="project" value="UniProtKB-KW"/>
</dbReference>
<sequence>MGTVVVDVVVLGAITVVFMFVLSAFATRILDVRIGIIRLGIAGILGLGAQIGFESQFVWGNANYTPALIPLQVGIVFFVAIAFLVIAELIVPAGTVPRPDQWWPAIVGGAQRSRRYTEISRIALRSGLLPFRPNLDSSLTGHNERMRQAAALRVALESAGGAFVKFGQMLSTRGDLLPAEFLDELSALQQSVLPAEWDDVRQLLEAEWGAPLEQVVESFEAEPLASASIGQVHRARLRDGRDVAVKVQRPGVMPLIERDIDIAVRLATKLERTAAWARDMGMLSVARDFSTSLQSELDYRIEASNMSAMRITQRKHPTDERVGVPEHMPELCTGKVLVMELINGDTLSTPQARDARSDVRRQRLASRLLRSTLVQIIDDGVFHSDLHPGNIVLTPNDDIVLLDYGLVGRLDSFMRAQIGAVLFAFYRGDSQAFTDALLGFVDMPDDIDEPALRRKIGAFVATRLGPGATLDVGVFNEMVQLLTVSRIAVPLELASAFRAVATLEGTLRVLTPSFDLLTEASDYARERIDAGFSPQAAFTNVKSELESMLPMLRRLPARVDKVSGDLADGRLTVNIRLFADKRERRLVTNLVNLAAVTFLAGALGMMAVILLVTEAGPRITETLTLFQIFGYLLVVLAGLLTLRVVFDAFRIRRRE</sequence>
<comment type="similarity">
    <text evidence="1">Belongs to the protein kinase superfamily. ADCK protein kinase family.</text>
</comment>
<dbReference type="PANTHER" id="PTHR10566">
    <property type="entry name" value="CHAPERONE-ACTIVITY OF BC1 COMPLEX CABC1 -RELATED"/>
    <property type="match status" value="1"/>
</dbReference>
<feature type="transmembrane region" description="Helical" evidence="2">
    <location>
        <begin position="39"/>
        <end position="59"/>
    </location>
</feature>
<proteinExistence type="inferred from homology"/>
<dbReference type="Proteomes" id="UP000662814">
    <property type="component" value="Chromosome"/>
</dbReference>
<reference evidence="4 5" key="1">
    <citation type="submission" date="2020-12" db="EMBL/GenBank/DDBJ databases">
        <title>Microbacterium sp. HY060.</title>
        <authorList>
            <person name="Zhou J."/>
        </authorList>
    </citation>
    <scope>NUCLEOTIDE SEQUENCE [LARGE SCALE GENOMIC DNA]</scope>
    <source>
        <strain evidence="4 5">HY60</strain>
    </source>
</reference>
<feature type="transmembrane region" description="Helical" evidence="2">
    <location>
        <begin position="590"/>
        <end position="612"/>
    </location>
</feature>
<dbReference type="CDD" id="cd05121">
    <property type="entry name" value="ABC1_ADCK3-like"/>
    <property type="match status" value="1"/>
</dbReference>
<dbReference type="InterPro" id="IPR011009">
    <property type="entry name" value="Kinase-like_dom_sf"/>
</dbReference>
<feature type="transmembrane region" description="Helical" evidence="2">
    <location>
        <begin position="71"/>
        <end position="91"/>
    </location>
</feature>
<dbReference type="EMBL" id="CP061169">
    <property type="protein sequence ID" value="QPZ38776.1"/>
    <property type="molecule type" value="Genomic_DNA"/>
</dbReference>
<keyword evidence="5" id="KW-1185">Reference proteome</keyword>
<keyword evidence="2" id="KW-1133">Transmembrane helix</keyword>
<keyword evidence="2" id="KW-0812">Transmembrane</keyword>
<evidence type="ECO:0000259" key="3">
    <source>
        <dbReference type="PROSITE" id="PS50011"/>
    </source>
</evidence>
<protein>
    <submittedName>
        <fullName evidence="4">AarF/ABC1/UbiB kinase family protein</fullName>
    </submittedName>
</protein>
<evidence type="ECO:0000313" key="4">
    <source>
        <dbReference type="EMBL" id="QPZ38776.1"/>
    </source>
</evidence>
<feature type="transmembrane region" description="Helical" evidence="2">
    <location>
        <begin position="6"/>
        <end position="27"/>
    </location>
</feature>
<evidence type="ECO:0000256" key="2">
    <source>
        <dbReference type="SAM" id="Phobius"/>
    </source>
</evidence>
<dbReference type="InterPro" id="IPR050154">
    <property type="entry name" value="UbiB_kinase"/>
</dbReference>
<dbReference type="PANTHER" id="PTHR10566:SF113">
    <property type="entry name" value="PROTEIN ACTIVITY OF BC1 COMPLEX KINASE 7, CHLOROPLASTIC"/>
    <property type="match status" value="1"/>
</dbReference>
<keyword evidence="4" id="KW-0808">Transferase</keyword>